<sequence length="240" mass="25429">MLESRTHPGRPRTSCLRPGQPRVATKGFGRPRVASYRLASLCLEVRRRRYTICIVLSNYPLGTYDDDGEPLNKLEQLSVTGLYQVLIHSSKPQIVDVRSQGDRVVGAQGLLVCVDGAPATEGVFPSDGQVPDLDDDVPLSRIAQNLERIEGALCQSLACGGSVGDASIRIKPGGKSFAGPTYPLPTSRGKGKVERYVGGPSDDSSGHARAKEGSAFGHGCPKPQLGSRLSHGVENPGGSL</sequence>
<organism evidence="2 3">
    <name type="scientific">Cannabis sativa</name>
    <name type="common">Hemp</name>
    <name type="synonym">Marijuana</name>
    <dbReference type="NCBI Taxonomy" id="3483"/>
    <lineage>
        <taxon>Eukaryota</taxon>
        <taxon>Viridiplantae</taxon>
        <taxon>Streptophyta</taxon>
        <taxon>Embryophyta</taxon>
        <taxon>Tracheophyta</taxon>
        <taxon>Spermatophyta</taxon>
        <taxon>Magnoliopsida</taxon>
        <taxon>eudicotyledons</taxon>
        <taxon>Gunneridae</taxon>
        <taxon>Pentapetalae</taxon>
        <taxon>rosids</taxon>
        <taxon>fabids</taxon>
        <taxon>Rosales</taxon>
        <taxon>Cannabaceae</taxon>
        <taxon>Cannabis</taxon>
    </lineage>
</organism>
<dbReference type="EnsemblPlants" id="evm.model.03.1119">
    <property type="protein sequence ID" value="cds.evm.model.03.1119"/>
    <property type="gene ID" value="evm.TU.03.1119"/>
</dbReference>
<dbReference type="Proteomes" id="UP000596661">
    <property type="component" value="Chromosome 3"/>
</dbReference>
<keyword evidence="3" id="KW-1185">Reference proteome</keyword>
<feature type="region of interest" description="Disordered" evidence="1">
    <location>
        <begin position="1"/>
        <end position="21"/>
    </location>
</feature>
<dbReference type="AlphaFoldDB" id="A0A803P421"/>
<feature type="region of interest" description="Disordered" evidence="1">
    <location>
        <begin position="172"/>
        <end position="240"/>
    </location>
</feature>
<name>A0A803P421_CANSA</name>
<evidence type="ECO:0000256" key="1">
    <source>
        <dbReference type="SAM" id="MobiDB-lite"/>
    </source>
</evidence>
<accession>A0A803P421</accession>
<dbReference type="Gramene" id="evm.model.03.1119">
    <property type="protein sequence ID" value="cds.evm.model.03.1119"/>
    <property type="gene ID" value="evm.TU.03.1119"/>
</dbReference>
<dbReference type="EMBL" id="UZAU01000284">
    <property type="status" value="NOT_ANNOTATED_CDS"/>
    <property type="molecule type" value="Genomic_DNA"/>
</dbReference>
<evidence type="ECO:0000313" key="2">
    <source>
        <dbReference type="EnsemblPlants" id="cds.evm.model.03.1119"/>
    </source>
</evidence>
<proteinExistence type="predicted"/>
<protein>
    <submittedName>
        <fullName evidence="2">Uncharacterized protein</fullName>
    </submittedName>
</protein>
<reference evidence="2" key="1">
    <citation type="submission" date="2018-11" db="EMBL/GenBank/DDBJ databases">
        <authorList>
            <person name="Grassa J C."/>
        </authorList>
    </citation>
    <scope>NUCLEOTIDE SEQUENCE [LARGE SCALE GENOMIC DNA]</scope>
</reference>
<reference evidence="2" key="2">
    <citation type="submission" date="2021-03" db="UniProtKB">
        <authorList>
            <consortium name="EnsemblPlants"/>
        </authorList>
    </citation>
    <scope>IDENTIFICATION</scope>
</reference>
<evidence type="ECO:0000313" key="3">
    <source>
        <dbReference type="Proteomes" id="UP000596661"/>
    </source>
</evidence>